<keyword evidence="3" id="KW-1185">Reference proteome</keyword>
<reference evidence="2 3" key="1">
    <citation type="journal article" date="2020" name="Cell">
        <title>Large-Scale Comparative Analyses of Tick Genomes Elucidate Their Genetic Diversity and Vector Capacities.</title>
        <authorList>
            <consortium name="Tick Genome and Microbiome Consortium (TIGMIC)"/>
            <person name="Jia N."/>
            <person name="Wang J."/>
            <person name="Shi W."/>
            <person name="Du L."/>
            <person name="Sun Y."/>
            <person name="Zhan W."/>
            <person name="Jiang J.F."/>
            <person name="Wang Q."/>
            <person name="Zhang B."/>
            <person name="Ji P."/>
            <person name="Bell-Sakyi L."/>
            <person name="Cui X.M."/>
            <person name="Yuan T.T."/>
            <person name="Jiang B.G."/>
            <person name="Yang W.F."/>
            <person name="Lam T.T."/>
            <person name="Chang Q.C."/>
            <person name="Ding S.J."/>
            <person name="Wang X.J."/>
            <person name="Zhu J.G."/>
            <person name="Ruan X.D."/>
            <person name="Zhao L."/>
            <person name="Wei J.T."/>
            <person name="Ye R.Z."/>
            <person name="Que T.C."/>
            <person name="Du C.H."/>
            <person name="Zhou Y.H."/>
            <person name="Cheng J.X."/>
            <person name="Dai P.F."/>
            <person name="Guo W.B."/>
            <person name="Han X.H."/>
            <person name="Huang E.J."/>
            <person name="Li L.F."/>
            <person name="Wei W."/>
            <person name="Gao Y.C."/>
            <person name="Liu J.Z."/>
            <person name="Shao H.Z."/>
            <person name="Wang X."/>
            <person name="Wang C.C."/>
            <person name="Yang T.C."/>
            <person name="Huo Q.B."/>
            <person name="Li W."/>
            <person name="Chen H.Y."/>
            <person name="Chen S.E."/>
            <person name="Zhou L.G."/>
            <person name="Ni X.B."/>
            <person name="Tian J.H."/>
            <person name="Sheng Y."/>
            <person name="Liu T."/>
            <person name="Pan Y.S."/>
            <person name="Xia L.Y."/>
            <person name="Li J."/>
            <person name="Zhao F."/>
            <person name="Cao W.C."/>
        </authorList>
    </citation>
    <scope>NUCLEOTIDE SEQUENCE [LARGE SCALE GENOMIC DNA]</scope>
    <source>
        <strain evidence="2">HaeL-2018</strain>
    </source>
</reference>
<name>A0A9J6FQ66_HAELO</name>
<dbReference type="OrthoDB" id="9909359at2759"/>
<dbReference type="SUPFAM" id="SSF56219">
    <property type="entry name" value="DNase I-like"/>
    <property type="match status" value="1"/>
</dbReference>
<evidence type="ECO:0000313" key="2">
    <source>
        <dbReference type="EMBL" id="KAH9364943.1"/>
    </source>
</evidence>
<dbReference type="AlphaFoldDB" id="A0A9J6FQ66"/>
<accession>A0A9J6FQ66</accession>
<dbReference type="Proteomes" id="UP000821853">
    <property type="component" value="Unassembled WGS sequence"/>
</dbReference>
<gene>
    <name evidence="2" type="ORF">HPB48_017962</name>
</gene>
<proteinExistence type="predicted"/>
<sequence length="125" mass="13970">MHQMTRRSGQNFSRNSGSSLTPHVAPFSRVTNCALQVHDCLKRRPADPSLKELQKLLRDFDLQDVADGTPALAPAFTHWQGDCHARLDRVYVSSELMCMNVSSRVTPVAFSDHGFVTVTFENGDH</sequence>
<organism evidence="2 3">
    <name type="scientific">Haemaphysalis longicornis</name>
    <name type="common">Bush tick</name>
    <dbReference type="NCBI Taxonomy" id="44386"/>
    <lineage>
        <taxon>Eukaryota</taxon>
        <taxon>Metazoa</taxon>
        <taxon>Ecdysozoa</taxon>
        <taxon>Arthropoda</taxon>
        <taxon>Chelicerata</taxon>
        <taxon>Arachnida</taxon>
        <taxon>Acari</taxon>
        <taxon>Parasitiformes</taxon>
        <taxon>Ixodida</taxon>
        <taxon>Ixodoidea</taxon>
        <taxon>Ixodidae</taxon>
        <taxon>Haemaphysalinae</taxon>
        <taxon>Haemaphysalis</taxon>
    </lineage>
</organism>
<evidence type="ECO:0000313" key="3">
    <source>
        <dbReference type="Proteomes" id="UP000821853"/>
    </source>
</evidence>
<dbReference type="VEuPathDB" id="VectorBase:HLOH_059626"/>
<dbReference type="EMBL" id="JABSTR010000003">
    <property type="protein sequence ID" value="KAH9364943.1"/>
    <property type="molecule type" value="Genomic_DNA"/>
</dbReference>
<dbReference type="Gene3D" id="3.60.10.10">
    <property type="entry name" value="Endonuclease/exonuclease/phosphatase"/>
    <property type="match status" value="1"/>
</dbReference>
<feature type="region of interest" description="Disordered" evidence="1">
    <location>
        <begin position="1"/>
        <end position="20"/>
    </location>
</feature>
<comment type="caution">
    <text evidence="2">The sequence shown here is derived from an EMBL/GenBank/DDBJ whole genome shotgun (WGS) entry which is preliminary data.</text>
</comment>
<evidence type="ECO:0000256" key="1">
    <source>
        <dbReference type="SAM" id="MobiDB-lite"/>
    </source>
</evidence>
<protein>
    <submittedName>
        <fullName evidence="2">Uncharacterized protein</fullName>
    </submittedName>
</protein>
<dbReference type="InterPro" id="IPR036691">
    <property type="entry name" value="Endo/exonu/phosph_ase_sf"/>
</dbReference>